<evidence type="ECO:0000313" key="3">
    <source>
        <dbReference type="EMBL" id="QPG77327.1"/>
    </source>
</evidence>
<dbReference type="Proteomes" id="UP000662931">
    <property type="component" value="Chromosome 4"/>
</dbReference>
<dbReference type="Pfam" id="PF00472">
    <property type="entry name" value="RF-1"/>
    <property type="match status" value="1"/>
</dbReference>
<evidence type="ECO:0000256" key="1">
    <source>
        <dbReference type="SAM" id="MobiDB-lite"/>
    </source>
</evidence>
<dbReference type="EMBL" id="CP064815">
    <property type="protein sequence ID" value="QPG77327.1"/>
    <property type="molecule type" value="Genomic_DNA"/>
</dbReference>
<feature type="domain" description="Prokaryotic-type class I peptide chain release factors" evidence="2">
    <location>
        <begin position="5"/>
        <end position="135"/>
    </location>
</feature>
<dbReference type="RefSeq" id="XP_038780892.1">
    <property type="nucleotide sequence ID" value="XM_038924964.1"/>
</dbReference>
<keyword evidence="4" id="KW-1185">Reference proteome</keyword>
<gene>
    <name evidence="3" type="ORF">FOA43_004736</name>
</gene>
<reference evidence="3" key="1">
    <citation type="submission" date="2020-10" db="EMBL/GenBank/DDBJ databases">
        <authorList>
            <person name="Roach M.J.R."/>
        </authorList>
    </citation>
    <scope>NUCLEOTIDE SEQUENCE</scope>
    <source>
        <strain evidence="3">CBS 1945</strain>
    </source>
</reference>
<dbReference type="GO" id="GO:0070126">
    <property type="term" value="P:mitochondrial translational termination"/>
    <property type="evidence" value="ECO:0007669"/>
    <property type="project" value="TreeGrafter"/>
</dbReference>
<dbReference type="AlphaFoldDB" id="A0A875RYI1"/>
<proteinExistence type="predicted"/>
<dbReference type="InterPro" id="IPR052104">
    <property type="entry name" value="Mito_Release_Factor_mL62"/>
</dbReference>
<dbReference type="GO" id="GO:0004045">
    <property type="term" value="F:peptidyl-tRNA hydrolase activity"/>
    <property type="evidence" value="ECO:0007669"/>
    <property type="project" value="TreeGrafter"/>
</dbReference>
<dbReference type="KEGG" id="bnn:FOA43_004736"/>
<feature type="compositionally biased region" description="Basic residues" evidence="1">
    <location>
        <begin position="131"/>
        <end position="140"/>
    </location>
</feature>
<organism evidence="3 4">
    <name type="scientific">Eeniella nana</name>
    <name type="common">Yeast</name>
    <name type="synonym">Brettanomyces nanus</name>
    <dbReference type="NCBI Taxonomy" id="13502"/>
    <lineage>
        <taxon>Eukaryota</taxon>
        <taxon>Fungi</taxon>
        <taxon>Dikarya</taxon>
        <taxon>Ascomycota</taxon>
        <taxon>Saccharomycotina</taxon>
        <taxon>Pichiomycetes</taxon>
        <taxon>Pichiales</taxon>
        <taxon>Pichiaceae</taxon>
        <taxon>Brettanomyces</taxon>
    </lineage>
</organism>
<feature type="compositionally biased region" description="Basic and acidic residues" evidence="1">
    <location>
        <begin position="120"/>
        <end position="130"/>
    </location>
</feature>
<feature type="region of interest" description="Disordered" evidence="1">
    <location>
        <begin position="120"/>
        <end position="140"/>
    </location>
</feature>
<evidence type="ECO:0000313" key="4">
    <source>
        <dbReference type="Proteomes" id="UP000662931"/>
    </source>
</evidence>
<accession>A0A875RYI1</accession>
<protein>
    <recommendedName>
        <fullName evidence="2">Prokaryotic-type class I peptide chain release factors domain-containing protein</fullName>
    </recommendedName>
</protein>
<dbReference type="PANTHER" id="PTHR11075:SF54">
    <property type="entry name" value="LARGE RIBOSOMAL SUBUNIT PROTEIN ML62"/>
    <property type="match status" value="1"/>
</dbReference>
<evidence type="ECO:0000259" key="2">
    <source>
        <dbReference type="Pfam" id="PF00472"/>
    </source>
</evidence>
<dbReference type="Gene3D" id="3.30.160.20">
    <property type="match status" value="1"/>
</dbReference>
<dbReference type="GO" id="GO:0016150">
    <property type="term" value="F:translation release factor activity, codon nonspecific"/>
    <property type="evidence" value="ECO:0007669"/>
    <property type="project" value="TreeGrafter"/>
</dbReference>
<dbReference type="GeneID" id="62198136"/>
<dbReference type="InterPro" id="IPR000352">
    <property type="entry name" value="Pep_chain_release_fac_I"/>
</dbReference>
<dbReference type="GO" id="GO:0005762">
    <property type="term" value="C:mitochondrial large ribosomal subunit"/>
    <property type="evidence" value="ECO:0007669"/>
    <property type="project" value="TreeGrafter"/>
</dbReference>
<name>A0A875RYI1_EENNA</name>
<sequence length="151" mass="17937">MSYFDVAFTHSSGKGGQHINTTDSKAQLRMSTVSWYESRGRWIDSTVFDQIMHNYNDKEAPQIKKFPYFTVKGDVLVESQKTRYRDKNLQDCLDKFVVGVKQCGQLRQQIDQQTKQEWQKYKKRDNEQRVRTKKHVGDKKQLRKRISLDDI</sequence>
<dbReference type="SUPFAM" id="SSF110916">
    <property type="entry name" value="Peptidyl-tRNA hydrolase domain-like"/>
    <property type="match status" value="1"/>
</dbReference>
<dbReference type="PANTHER" id="PTHR11075">
    <property type="entry name" value="PEPTIDE CHAIN RELEASE FACTOR"/>
    <property type="match status" value="1"/>
</dbReference>
<dbReference type="OrthoDB" id="270639at2759"/>